<protein>
    <submittedName>
        <fullName evidence="2">Uncharacterized protein</fullName>
    </submittedName>
</protein>
<dbReference type="InterPro" id="IPR011047">
    <property type="entry name" value="Quinoprotein_ADH-like_sf"/>
</dbReference>
<dbReference type="AlphaFoldDB" id="A0A917HS70"/>
<organism evidence="2 3">
    <name type="scientific">Paenibacillus radicis</name>
    <name type="common">ex Gao et al. 2016</name>
    <dbReference type="NCBI Taxonomy" id="1737354"/>
    <lineage>
        <taxon>Bacteria</taxon>
        <taxon>Bacillati</taxon>
        <taxon>Bacillota</taxon>
        <taxon>Bacilli</taxon>
        <taxon>Bacillales</taxon>
        <taxon>Paenibacillaceae</taxon>
        <taxon>Paenibacillus</taxon>
    </lineage>
</organism>
<evidence type="ECO:0000313" key="3">
    <source>
        <dbReference type="Proteomes" id="UP000600247"/>
    </source>
</evidence>
<sequence>MNARKLLLSTLIAVLLLVPTQAFARTWTSIPEAEWSYTDPKTEDYYRYISLSASEIRKNNLYYFSSDKLHIINTNTGKHKATIDYLKNSNVNYSFFGSLAQVDNKGNVYAMTATKNSSGNYAYKLTAYNDAGTKLWEKPYKEKIRSIAGVLTLNNGNIVTYLETASEKFVTYTYDAKGQLKEKKEWKSFINGYQNGYFVTVNIIGKQASRFSFYDDSMKLKFSLNVNFKDGYYSGITAEGLIIFYKYNSATNKTTYFAKDQKGKTVWSKELTGQAGRDTLYDHHHHGEGTFTKWYGGNVGDKFFLIDRKGNTKQLTVGDFEFQTASDETVMLKTNKKVVIYKASNLSVLHSITLTEANKEDQFLYAGGGIVYRIDEKNVISKMDLGKG</sequence>
<name>A0A917HS70_9BACL</name>
<dbReference type="Proteomes" id="UP000600247">
    <property type="component" value="Unassembled WGS sequence"/>
</dbReference>
<gene>
    <name evidence="2" type="ORF">GCM10010918_54120</name>
</gene>
<dbReference type="EMBL" id="BMHY01000020">
    <property type="protein sequence ID" value="GGG88680.1"/>
    <property type="molecule type" value="Genomic_DNA"/>
</dbReference>
<dbReference type="RefSeq" id="WP_188892806.1">
    <property type="nucleotide sequence ID" value="NZ_BMHY01000020.1"/>
</dbReference>
<accession>A0A917HS70</accession>
<evidence type="ECO:0000313" key="2">
    <source>
        <dbReference type="EMBL" id="GGG88680.1"/>
    </source>
</evidence>
<keyword evidence="1" id="KW-0732">Signal</keyword>
<reference evidence="2 3" key="1">
    <citation type="journal article" date="2014" name="Int. J. Syst. Evol. Microbiol.">
        <title>Complete genome sequence of Corynebacterium casei LMG S-19264T (=DSM 44701T), isolated from a smear-ripened cheese.</title>
        <authorList>
            <consortium name="US DOE Joint Genome Institute (JGI-PGF)"/>
            <person name="Walter F."/>
            <person name="Albersmeier A."/>
            <person name="Kalinowski J."/>
            <person name="Ruckert C."/>
        </authorList>
    </citation>
    <scope>NUCLEOTIDE SEQUENCE [LARGE SCALE GENOMIC DNA]</scope>
    <source>
        <strain evidence="2 3">CGMCC 1.15286</strain>
    </source>
</reference>
<dbReference type="SUPFAM" id="SSF50998">
    <property type="entry name" value="Quinoprotein alcohol dehydrogenase-like"/>
    <property type="match status" value="1"/>
</dbReference>
<feature type="chain" id="PRO_5037941464" evidence="1">
    <location>
        <begin position="25"/>
        <end position="388"/>
    </location>
</feature>
<comment type="caution">
    <text evidence="2">The sequence shown here is derived from an EMBL/GenBank/DDBJ whole genome shotgun (WGS) entry which is preliminary data.</text>
</comment>
<feature type="signal peptide" evidence="1">
    <location>
        <begin position="1"/>
        <end position="24"/>
    </location>
</feature>
<keyword evidence="3" id="KW-1185">Reference proteome</keyword>
<evidence type="ECO:0000256" key="1">
    <source>
        <dbReference type="SAM" id="SignalP"/>
    </source>
</evidence>
<proteinExistence type="predicted"/>